<feature type="compositionally biased region" description="Polar residues" evidence="1">
    <location>
        <begin position="148"/>
        <end position="159"/>
    </location>
</feature>
<feature type="transmembrane region" description="Helical" evidence="2">
    <location>
        <begin position="12"/>
        <end position="36"/>
    </location>
</feature>
<protein>
    <submittedName>
        <fullName evidence="3">Uncharacterized protein</fullName>
    </submittedName>
</protein>
<sequence>MTSDTNGPGEQSPILMTIAACGALVTLSAMWLLIAFSDLCCCIRRRRERCQETSSTDEQKKYNTVVSGASNDDEPADGRSKHDSVQYIRESSEKGLPTDEARTKRANNKTIPAQRSEKKNVFHLRKESKKATSQQDLDVTMKDRISAFESTDSVKSVPTQEKDAIKPKKKKPSSKAFQEFERSGIIIGFGKAPKKNQEPSTEETMEDQEPSQTDDSQGQGSNRRLDLQATEPSHNDNIHSNTNSLNRLTDDEGIHMTDEEDEFSAVPRQSEILKSFRRAPPPKNRSRANRALQKRISTRRETENFPGFDFPAEQDEESVDSVVTTVSRSTDSIVTPSDRVTPDNDTTTSGHHTGEDSPSGTSPDSANKDTTMRRTSTSRHVQQMINTRDDSLLSESGEKHIILLVDNSAKDRTGSEQTMMSQQQDSTTEVKEVSFKDFMALIQRSNSKDVGDGHGESDHKMAVKTERSSLKIMSQPETTSASTRMTSSQTSSGRSSIQSDSWKVGKQSNQNNNNTSETIDVNTTAVCKKEPCKSHNGQLVLTRPRSFQPTSFSRIRDSPSIALNQNVDFPARSRFSSVANYKSQQVRVGTERSRSMSVGSVALAAKNKGSESDEKRDANNDSAKKHDVKDTTSVADDDKTVTDDGERSFQFVKPGKSFISAINLLVYYKTGIVYITAEDCSHCVCPVVDMLAQIGIIGHSS</sequence>
<evidence type="ECO:0000313" key="4">
    <source>
        <dbReference type="Proteomes" id="UP001208570"/>
    </source>
</evidence>
<accession>A0AAD9KAR5</accession>
<proteinExistence type="predicted"/>
<feature type="compositionally biased region" description="Polar residues" evidence="1">
    <location>
        <begin position="343"/>
        <end position="365"/>
    </location>
</feature>
<evidence type="ECO:0000256" key="1">
    <source>
        <dbReference type="SAM" id="MobiDB-lite"/>
    </source>
</evidence>
<dbReference type="AlphaFoldDB" id="A0AAD9KAR5"/>
<feature type="compositionally biased region" description="Acidic residues" evidence="1">
    <location>
        <begin position="200"/>
        <end position="209"/>
    </location>
</feature>
<feature type="compositionally biased region" description="Basic and acidic residues" evidence="1">
    <location>
        <begin position="248"/>
        <end position="257"/>
    </location>
</feature>
<gene>
    <name evidence="3" type="ORF">LSH36_26g15140</name>
</gene>
<name>A0AAD9KAR5_9ANNE</name>
<feature type="region of interest" description="Disordered" evidence="1">
    <location>
        <begin position="52"/>
        <end position="383"/>
    </location>
</feature>
<evidence type="ECO:0000313" key="3">
    <source>
        <dbReference type="EMBL" id="KAK2167630.1"/>
    </source>
</evidence>
<dbReference type="Proteomes" id="UP001208570">
    <property type="component" value="Unassembled WGS sequence"/>
</dbReference>
<feature type="compositionally biased region" description="Basic and acidic residues" evidence="1">
    <location>
        <begin position="608"/>
        <end position="646"/>
    </location>
</feature>
<keyword evidence="4" id="KW-1185">Reference proteome</keyword>
<feature type="compositionally biased region" description="Low complexity" evidence="1">
    <location>
        <begin position="478"/>
        <end position="501"/>
    </location>
</feature>
<feature type="region of interest" description="Disordered" evidence="1">
    <location>
        <begin position="446"/>
        <end position="517"/>
    </location>
</feature>
<feature type="compositionally biased region" description="Polar residues" evidence="1">
    <location>
        <begin position="373"/>
        <end position="383"/>
    </location>
</feature>
<feature type="region of interest" description="Disordered" evidence="1">
    <location>
        <begin position="412"/>
        <end position="431"/>
    </location>
</feature>
<feature type="compositionally biased region" description="Polar residues" evidence="1">
    <location>
        <begin position="210"/>
        <end position="222"/>
    </location>
</feature>
<feature type="compositionally biased region" description="Polar residues" evidence="1">
    <location>
        <begin position="52"/>
        <end position="70"/>
    </location>
</feature>
<comment type="caution">
    <text evidence="3">The sequence shown here is derived from an EMBL/GenBank/DDBJ whole genome shotgun (WGS) entry which is preliminary data.</text>
</comment>
<feature type="compositionally biased region" description="Polar residues" evidence="1">
    <location>
        <begin position="238"/>
        <end position="247"/>
    </location>
</feature>
<keyword evidence="2" id="KW-0472">Membrane</keyword>
<dbReference type="EMBL" id="JAODUP010000026">
    <property type="protein sequence ID" value="KAK2167630.1"/>
    <property type="molecule type" value="Genomic_DNA"/>
</dbReference>
<organism evidence="3 4">
    <name type="scientific">Paralvinella palmiformis</name>
    <dbReference type="NCBI Taxonomy" id="53620"/>
    <lineage>
        <taxon>Eukaryota</taxon>
        <taxon>Metazoa</taxon>
        <taxon>Spiralia</taxon>
        <taxon>Lophotrochozoa</taxon>
        <taxon>Annelida</taxon>
        <taxon>Polychaeta</taxon>
        <taxon>Sedentaria</taxon>
        <taxon>Canalipalpata</taxon>
        <taxon>Terebellida</taxon>
        <taxon>Terebelliformia</taxon>
        <taxon>Alvinellidae</taxon>
        <taxon>Paralvinella</taxon>
    </lineage>
</organism>
<keyword evidence="2" id="KW-1133">Transmembrane helix</keyword>
<feature type="region of interest" description="Disordered" evidence="1">
    <location>
        <begin position="585"/>
        <end position="646"/>
    </location>
</feature>
<evidence type="ECO:0000256" key="2">
    <source>
        <dbReference type="SAM" id="Phobius"/>
    </source>
</evidence>
<feature type="compositionally biased region" description="Basic residues" evidence="1">
    <location>
        <begin position="284"/>
        <end position="297"/>
    </location>
</feature>
<feature type="compositionally biased region" description="Basic and acidic residues" evidence="1">
    <location>
        <begin position="76"/>
        <end position="103"/>
    </location>
</feature>
<keyword evidence="2" id="KW-0812">Transmembrane</keyword>
<feature type="compositionally biased region" description="Low complexity" evidence="1">
    <location>
        <begin position="415"/>
        <end position="427"/>
    </location>
</feature>
<feature type="compositionally biased region" description="Low complexity" evidence="1">
    <location>
        <begin position="320"/>
        <end position="335"/>
    </location>
</feature>
<feature type="compositionally biased region" description="Basic and acidic residues" evidence="1">
    <location>
        <begin position="446"/>
        <end position="469"/>
    </location>
</feature>
<reference evidence="3" key="1">
    <citation type="journal article" date="2023" name="Mol. Biol. Evol.">
        <title>Third-Generation Sequencing Reveals the Adaptive Role of the Epigenome in Three Deep-Sea Polychaetes.</title>
        <authorList>
            <person name="Perez M."/>
            <person name="Aroh O."/>
            <person name="Sun Y."/>
            <person name="Lan Y."/>
            <person name="Juniper S.K."/>
            <person name="Young C.R."/>
            <person name="Angers B."/>
            <person name="Qian P.Y."/>
        </authorList>
    </citation>
    <scope>NUCLEOTIDE SEQUENCE</scope>
    <source>
        <strain evidence="3">P08H-3</strain>
    </source>
</reference>